<accession>A0AAN7JQF7</accession>
<sequence length="440" mass="48831">MEVTRLFVLILASFCLAALFPGPGQAHQANFEVDDYWQQKAEEAEKAALEAYHHAPENVTDSLNYHVHMALEGTNMTRRQLKKHVGPCMATNPIDKCWRCKKHWAMNRKRLAQCGVGFGRGATGGAKGRYYVVYNPSDKDTLNPKPGTLRHAVIQKEPLWIIFAGSMIITLQQELLINCHKTIDGRGANVRIAYGAGITIQFVKNVIIHGIHIHNIIPQKGGIIRDSVDHFGIRTQSDGDGITIFGSSSVWIDHVSMRECSDGLIDVVAGATAVTISNSHFTKHNDVMLFGASDLTSSDKRMQVTVAFNNFGRGLIQRMPRCRWGYFHVVNNDYTHWLMYAIGGSSAPTIISQGNRFIAPPNLAAKEITKRDYAPVAEWSKWTWRSEGDLLMNGAIFVQSGPPLRVKKIRKYLIKPKPATAVGFMTQFAGALACKTGKPC</sequence>
<dbReference type="InterPro" id="IPR045032">
    <property type="entry name" value="PEL"/>
</dbReference>
<comment type="cofactor">
    <cofactor evidence="10">
        <name>Ca(2+)</name>
        <dbReference type="ChEBI" id="CHEBI:29108"/>
    </cofactor>
    <text evidence="10">Binds 1 Ca(2+) ion. Required for its activity.</text>
</comment>
<dbReference type="InterPro" id="IPR002022">
    <property type="entry name" value="Pec_lyase"/>
</dbReference>
<dbReference type="SUPFAM" id="SSF51126">
    <property type="entry name" value="Pectin lyase-like"/>
    <property type="match status" value="1"/>
</dbReference>
<comment type="catalytic activity">
    <reaction evidence="1 10">
        <text>Eliminative cleavage of (1-&gt;4)-alpha-D-galacturonan to give oligosaccharides with 4-deoxy-alpha-D-galact-4-enuronosyl groups at their non-reducing ends.</text>
        <dbReference type="EC" id="4.2.2.2"/>
    </reaction>
</comment>
<keyword evidence="13" id="KW-1185">Reference proteome</keyword>
<reference evidence="12 13" key="1">
    <citation type="journal article" date="2023" name="Hortic Res">
        <title>Pangenome of water caltrop reveals structural variations and asymmetric subgenome divergence after allopolyploidization.</title>
        <authorList>
            <person name="Zhang X."/>
            <person name="Chen Y."/>
            <person name="Wang L."/>
            <person name="Yuan Y."/>
            <person name="Fang M."/>
            <person name="Shi L."/>
            <person name="Lu R."/>
            <person name="Comes H.P."/>
            <person name="Ma Y."/>
            <person name="Chen Y."/>
            <person name="Huang G."/>
            <person name="Zhou Y."/>
            <person name="Zheng Z."/>
            <person name="Qiu Y."/>
        </authorList>
    </citation>
    <scope>NUCLEOTIDE SEQUENCE [LARGE SCALE GENOMIC DNA]</scope>
    <source>
        <tissue evidence="12">Roots</tissue>
    </source>
</reference>
<dbReference type="InterPro" id="IPR018082">
    <property type="entry name" value="AmbAllergen"/>
</dbReference>
<evidence type="ECO:0000256" key="8">
    <source>
        <dbReference type="ARBA" id="ARBA00023180"/>
    </source>
</evidence>
<dbReference type="Proteomes" id="UP001345219">
    <property type="component" value="Chromosome 4"/>
</dbReference>
<keyword evidence="7 10" id="KW-0106">Calcium</keyword>
<comment type="similarity">
    <text evidence="3 10">Belongs to the polysaccharide lyase 1 family.</text>
</comment>
<evidence type="ECO:0000256" key="4">
    <source>
        <dbReference type="ARBA" id="ARBA00012272"/>
    </source>
</evidence>
<comment type="caution">
    <text evidence="12">The sequence shown here is derived from an EMBL/GenBank/DDBJ whole genome shotgun (WGS) entry which is preliminary data.</text>
</comment>
<dbReference type="EC" id="4.2.2.2" evidence="4 10"/>
<keyword evidence="6 10" id="KW-0732">Signal</keyword>
<comment type="pathway">
    <text evidence="2 10">Glycan metabolism; pectin degradation; 2-dehydro-3-deoxy-D-gluconate from pectin: step 2/5.</text>
</comment>
<evidence type="ECO:0000313" key="12">
    <source>
        <dbReference type="EMBL" id="KAK4751318.1"/>
    </source>
</evidence>
<keyword evidence="8" id="KW-0325">Glycoprotein</keyword>
<feature type="signal peptide" evidence="10">
    <location>
        <begin position="1"/>
        <end position="26"/>
    </location>
</feature>
<dbReference type="GO" id="GO:0030570">
    <property type="term" value="F:pectate lyase activity"/>
    <property type="evidence" value="ECO:0007669"/>
    <property type="project" value="UniProtKB-EC"/>
</dbReference>
<feature type="domain" description="Pectate lyase" evidence="11">
    <location>
        <begin position="166"/>
        <end position="363"/>
    </location>
</feature>
<proteinExistence type="inferred from homology"/>
<evidence type="ECO:0000256" key="7">
    <source>
        <dbReference type="ARBA" id="ARBA00022837"/>
    </source>
</evidence>
<dbReference type="Pfam" id="PF04431">
    <property type="entry name" value="Pec_lyase_N"/>
    <property type="match status" value="1"/>
</dbReference>
<evidence type="ECO:0000259" key="11">
    <source>
        <dbReference type="SMART" id="SM00656"/>
    </source>
</evidence>
<name>A0AAN7JQF7_9MYRT</name>
<dbReference type="PANTHER" id="PTHR31683">
    <property type="entry name" value="PECTATE LYASE 18-RELATED"/>
    <property type="match status" value="1"/>
</dbReference>
<feature type="chain" id="PRO_5042670503" description="Pectate lyase" evidence="10">
    <location>
        <begin position="27"/>
        <end position="440"/>
    </location>
</feature>
<dbReference type="GO" id="GO:0046872">
    <property type="term" value="F:metal ion binding"/>
    <property type="evidence" value="ECO:0007669"/>
    <property type="project" value="UniProtKB-KW"/>
</dbReference>
<dbReference type="Pfam" id="PF00544">
    <property type="entry name" value="Pectate_lyase_4"/>
    <property type="match status" value="1"/>
</dbReference>
<keyword evidence="5 10" id="KW-0479">Metal-binding</keyword>
<dbReference type="Gene3D" id="2.160.20.10">
    <property type="entry name" value="Single-stranded right-handed beta-helix, Pectin lyase-like"/>
    <property type="match status" value="1"/>
</dbReference>
<organism evidence="12 13">
    <name type="scientific">Trapa incisa</name>
    <dbReference type="NCBI Taxonomy" id="236973"/>
    <lineage>
        <taxon>Eukaryota</taxon>
        <taxon>Viridiplantae</taxon>
        <taxon>Streptophyta</taxon>
        <taxon>Embryophyta</taxon>
        <taxon>Tracheophyta</taxon>
        <taxon>Spermatophyta</taxon>
        <taxon>Magnoliopsida</taxon>
        <taxon>eudicotyledons</taxon>
        <taxon>Gunneridae</taxon>
        <taxon>Pentapetalae</taxon>
        <taxon>rosids</taxon>
        <taxon>malvids</taxon>
        <taxon>Myrtales</taxon>
        <taxon>Lythraceae</taxon>
        <taxon>Trapa</taxon>
    </lineage>
</organism>
<evidence type="ECO:0000256" key="5">
    <source>
        <dbReference type="ARBA" id="ARBA00022723"/>
    </source>
</evidence>
<dbReference type="EMBL" id="JAXIOK010000017">
    <property type="protein sequence ID" value="KAK4751318.1"/>
    <property type="molecule type" value="Genomic_DNA"/>
</dbReference>
<protein>
    <recommendedName>
        <fullName evidence="4 10">Pectate lyase</fullName>
        <ecNumber evidence="4 10">4.2.2.2</ecNumber>
    </recommendedName>
</protein>
<dbReference type="InterPro" id="IPR007524">
    <property type="entry name" value="Pec_lyase_N"/>
</dbReference>
<dbReference type="AlphaFoldDB" id="A0AAN7JQF7"/>
<gene>
    <name evidence="12" type="ORF">SAY87_004800</name>
</gene>
<dbReference type="InterPro" id="IPR012334">
    <property type="entry name" value="Pectin_lyas_fold"/>
</dbReference>
<dbReference type="PRINTS" id="PR00807">
    <property type="entry name" value="AMBALLERGEN"/>
</dbReference>
<dbReference type="InterPro" id="IPR011050">
    <property type="entry name" value="Pectin_lyase_fold/virulence"/>
</dbReference>
<dbReference type="PANTHER" id="PTHR31683:SF184">
    <property type="entry name" value="PECTATE LYASE"/>
    <property type="match status" value="1"/>
</dbReference>
<dbReference type="SMART" id="SM00656">
    <property type="entry name" value="Amb_all"/>
    <property type="match status" value="1"/>
</dbReference>
<evidence type="ECO:0000256" key="9">
    <source>
        <dbReference type="ARBA" id="ARBA00023239"/>
    </source>
</evidence>
<evidence type="ECO:0000256" key="6">
    <source>
        <dbReference type="ARBA" id="ARBA00022729"/>
    </source>
</evidence>
<evidence type="ECO:0000256" key="3">
    <source>
        <dbReference type="ARBA" id="ARBA00010980"/>
    </source>
</evidence>
<keyword evidence="9 10" id="KW-0456">Lyase</keyword>
<evidence type="ECO:0000256" key="2">
    <source>
        <dbReference type="ARBA" id="ARBA00005220"/>
    </source>
</evidence>
<evidence type="ECO:0000256" key="10">
    <source>
        <dbReference type="RuleBase" id="RU361123"/>
    </source>
</evidence>
<evidence type="ECO:0000256" key="1">
    <source>
        <dbReference type="ARBA" id="ARBA00000695"/>
    </source>
</evidence>
<evidence type="ECO:0000313" key="13">
    <source>
        <dbReference type="Proteomes" id="UP001345219"/>
    </source>
</evidence>